<dbReference type="EMBL" id="AYCK01023633">
    <property type="status" value="NOT_ANNOTATED_CDS"/>
    <property type="molecule type" value="Genomic_DNA"/>
</dbReference>
<reference evidence="5" key="2">
    <citation type="submission" date="2025-08" db="UniProtKB">
        <authorList>
            <consortium name="Ensembl"/>
        </authorList>
    </citation>
    <scope>IDENTIFICATION</scope>
</reference>
<dbReference type="InterPro" id="IPR003653">
    <property type="entry name" value="Peptidase_C48_C"/>
</dbReference>
<name>A0A096LXE3_POEFO</name>
<dbReference type="Pfam" id="PF02902">
    <property type="entry name" value="Peptidase_C48"/>
    <property type="match status" value="1"/>
</dbReference>
<dbReference type="SUPFAM" id="SSF54001">
    <property type="entry name" value="Cysteine proteinases"/>
    <property type="match status" value="1"/>
</dbReference>
<sequence length="141" mass="16021">IDPETFKLLVGIVNENHHWTLVVIYPLEKRTVFLNSLGESQKDLKRSLEATRAFMRSKGMKVSRWKCDTVQHAMQQDVVSCGVFALKFAECILENKNLNFPSTAEAVNTMRLNISSTVLSESDSVENICRHCGSEDTEDLW</sequence>
<evidence type="ECO:0000259" key="4">
    <source>
        <dbReference type="PROSITE" id="PS50600"/>
    </source>
</evidence>
<dbReference type="Proteomes" id="UP000028760">
    <property type="component" value="Unassembled WGS sequence"/>
</dbReference>
<evidence type="ECO:0000313" key="6">
    <source>
        <dbReference type="Proteomes" id="UP000028760"/>
    </source>
</evidence>
<keyword evidence="2" id="KW-0645">Protease</keyword>
<dbReference type="GeneTree" id="ENSGT00770000121708"/>
<organism evidence="5 6">
    <name type="scientific">Poecilia formosa</name>
    <name type="common">Amazon molly</name>
    <name type="synonym">Limia formosa</name>
    <dbReference type="NCBI Taxonomy" id="48698"/>
    <lineage>
        <taxon>Eukaryota</taxon>
        <taxon>Metazoa</taxon>
        <taxon>Chordata</taxon>
        <taxon>Craniata</taxon>
        <taxon>Vertebrata</taxon>
        <taxon>Euteleostomi</taxon>
        <taxon>Actinopterygii</taxon>
        <taxon>Neopterygii</taxon>
        <taxon>Teleostei</taxon>
        <taxon>Neoteleostei</taxon>
        <taxon>Acanthomorphata</taxon>
        <taxon>Ovalentaria</taxon>
        <taxon>Atherinomorphae</taxon>
        <taxon>Cyprinodontiformes</taxon>
        <taxon>Poeciliidae</taxon>
        <taxon>Poeciliinae</taxon>
        <taxon>Poecilia</taxon>
    </lineage>
</organism>
<dbReference type="GO" id="GO:0006508">
    <property type="term" value="P:proteolysis"/>
    <property type="evidence" value="ECO:0007669"/>
    <property type="project" value="UniProtKB-KW"/>
</dbReference>
<evidence type="ECO:0000256" key="2">
    <source>
        <dbReference type="ARBA" id="ARBA00022670"/>
    </source>
</evidence>
<dbReference type="PROSITE" id="PS50600">
    <property type="entry name" value="ULP_PROTEASE"/>
    <property type="match status" value="1"/>
</dbReference>
<evidence type="ECO:0000256" key="1">
    <source>
        <dbReference type="ARBA" id="ARBA00005234"/>
    </source>
</evidence>
<evidence type="ECO:0000256" key="3">
    <source>
        <dbReference type="ARBA" id="ARBA00022801"/>
    </source>
</evidence>
<dbReference type="AlphaFoldDB" id="A0A096LXE3"/>
<dbReference type="Ensembl" id="ENSPFOT00000028038.1">
    <property type="protein sequence ID" value="ENSPFOP00000023834.1"/>
    <property type="gene ID" value="ENSPFOG00000023971.1"/>
</dbReference>
<comment type="similarity">
    <text evidence="1">Belongs to the peptidase C48 family.</text>
</comment>
<reference evidence="5" key="3">
    <citation type="submission" date="2025-09" db="UniProtKB">
        <authorList>
            <consortium name="Ensembl"/>
        </authorList>
    </citation>
    <scope>IDENTIFICATION</scope>
</reference>
<keyword evidence="6" id="KW-1185">Reference proteome</keyword>
<keyword evidence="3" id="KW-0378">Hydrolase</keyword>
<protein>
    <recommendedName>
        <fullName evidence="4">Ubiquitin-like protease family profile domain-containing protein</fullName>
    </recommendedName>
</protein>
<dbReference type="GO" id="GO:0008234">
    <property type="term" value="F:cysteine-type peptidase activity"/>
    <property type="evidence" value="ECO:0007669"/>
    <property type="project" value="InterPro"/>
</dbReference>
<feature type="domain" description="Ubiquitin-like protease family profile" evidence="4">
    <location>
        <begin position="1"/>
        <end position="92"/>
    </location>
</feature>
<evidence type="ECO:0000313" key="5">
    <source>
        <dbReference type="Ensembl" id="ENSPFOP00000023834.1"/>
    </source>
</evidence>
<reference evidence="6" key="1">
    <citation type="submission" date="2013-10" db="EMBL/GenBank/DDBJ databases">
        <authorList>
            <person name="Schartl M."/>
            <person name="Warren W."/>
        </authorList>
    </citation>
    <scope>NUCLEOTIDE SEQUENCE [LARGE SCALE GENOMIC DNA]</scope>
    <source>
        <strain evidence="6">female</strain>
    </source>
</reference>
<dbReference type="InterPro" id="IPR038765">
    <property type="entry name" value="Papain-like_cys_pep_sf"/>
</dbReference>
<proteinExistence type="inferred from homology"/>
<accession>A0A096LXE3</accession>
<dbReference type="Gene3D" id="3.40.395.10">
    <property type="entry name" value="Adenoviral Proteinase, Chain A"/>
    <property type="match status" value="1"/>
</dbReference>